<dbReference type="OrthoDB" id="4264468at2"/>
<name>A0A285GIJ4_9ACTN</name>
<evidence type="ECO:0000313" key="1">
    <source>
        <dbReference type="EMBL" id="SNY23407.1"/>
    </source>
</evidence>
<keyword evidence="2" id="KW-1185">Reference proteome</keyword>
<gene>
    <name evidence="1" type="ORF">SAMN05421748_10236</name>
</gene>
<organism evidence="1 2">
    <name type="scientific">Paractinoplanes atraurantiacus</name>
    <dbReference type="NCBI Taxonomy" id="1036182"/>
    <lineage>
        <taxon>Bacteria</taxon>
        <taxon>Bacillati</taxon>
        <taxon>Actinomycetota</taxon>
        <taxon>Actinomycetes</taxon>
        <taxon>Micromonosporales</taxon>
        <taxon>Micromonosporaceae</taxon>
        <taxon>Paractinoplanes</taxon>
    </lineage>
</organism>
<dbReference type="AlphaFoldDB" id="A0A285GIJ4"/>
<dbReference type="Proteomes" id="UP000219612">
    <property type="component" value="Unassembled WGS sequence"/>
</dbReference>
<protein>
    <submittedName>
        <fullName evidence="1">Uncharacterized protein</fullName>
    </submittedName>
</protein>
<proteinExistence type="predicted"/>
<sequence length="110" mass="11667">MSGIRLCFQRQSVAAPPHGAVPSPDPFGWAMGMRHAEVLAAERDREAATAFGKGRLAHLVSEEDFVASPAILLPSENVMQILGPVRGWPRGRLGGASIRGRSGAPDRAGR</sequence>
<evidence type="ECO:0000313" key="2">
    <source>
        <dbReference type="Proteomes" id="UP000219612"/>
    </source>
</evidence>
<dbReference type="RefSeq" id="WP_143234434.1">
    <property type="nucleotide sequence ID" value="NZ_OBDY01000002.1"/>
</dbReference>
<dbReference type="EMBL" id="OBDY01000002">
    <property type="protein sequence ID" value="SNY23407.1"/>
    <property type="molecule type" value="Genomic_DNA"/>
</dbReference>
<reference evidence="1 2" key="1">
    <citation type="submission" date="2017-09" db="EMBL/GenBank/DDBJ databases">
        <authorList>
            <person name="Ehlers B."/>
            <person name="Leendertz F.H."/>
        </authorList>
    </citation>
    <scope>NUCLEOTIDE SEQUENCE [LARGE SCALE GENOMIC DNA]</scope>
    <source>
        <strain evidence="1 2">CGMCC 4.6857</strain>
    </source>
</reference>
<accession>A0A285GIJ4</accession>